<evidence type="ECO:0000256" key="1">
    <source>
        <dbReference type="SAM" id="Phobius"/>
    </source>
</evidence>
<gene>
    <name evidence="2" type="ORF">BO70DRAFT_202772</name>
</gene>
<dbReference type="GeneID" id="37060844"/>
<evidence type="ECO:0000313" key="2">
    <source>
        <dbReference type="EMBL" id="PWY87760.1"/>
    </source>
</evidence>
<keyword evidence="1" id="KW-1133">Transmembrane helix</keyword>
<dbReference type="EMBL" id="MSFL01000006">
    <property type="protein sequence ID" value="PWY87760.1"/>
    <property type="molecule type" value="Genomic_DNA"/>
</dbReference>
<keyword evidence="3" id="KW-1185">Reference proteome</keyword>
<reference evidence="2 3" key="1">
    <citation type="submission" date="2016-12" db="EMBL/GenBank/DDBJ databases">
        <title>The genomes of Aspergillus section Nigri reveals drivers in fungal speciation.</title>
        <authorList>
            <consortium name="DOE Joint Genome Institute"/>
            <person name="Vesth T.C."/>
            <person name="Nybo J."/>
            <person name="Theobald S."/>
            <person name="Brandl J."/>
            <person name="Frisvad J.C."/>
            <person name="Nielsen K.F."/>
            <person name="Lyhne E.K."/>
            <person name="Kogle M.E."/>
            <person name="Kuo A."/>
            <person name="Riley R."/>
            <person name="Clum A."/>
            <person name="Nolan M."/>
            <person name="Lipzen A."/>
            <person name="Salamov A."/>
            <person name="Henrissat B."/>
            <person name="Wiebenga A."/>
            <person name="De Vries R.P."/>
            <person name="Grigoriev I.V."/>
            <person name="Mortensen U.H."/>
            <person name="Andersen M.R."/>
            <person name="Baker S.E."/>
        </authorList>
    </citation>
    <scope>NUCLEOTIDE SEQUENCE [LARGE SCALE GENOMIC DNA]</scope>
    <source>
        <strain evidence="2 3">CBS 117.55</strain>
    </source>
</reference>
<proteinExistence type="predicted"/>
<keyword evidence="1" id="KW-0472">Membrane</keyword>
<keyword evidence="1" id="KW-0812">Transmembrane</keyword>
<organism evidence="2 3">
    <name type="scientific">Aspergillus heteromorphus CBS 117.55</name>
    <dbReference type="NCBI Taxonomy" id="1448321"/>
    <lineage>
        <taxon>Eukaryota</taxon>
        <taxon>Fungi</taxon>
        <taxon>Dikarya</taxon>
        <taxon>Ascomycota</taxon>
        <taxon>Pezizomycotina</taxon>
        <taxon>Eurotiomycetes</taxon>
        <taxon>Eurotiomycetidae</taxon>
        <taxon>Eurotiales</taxon>
        <taxon>Aspergillaceae</taxon>
        <taxon>Aspergillus</taxon>
        <taxon>Aspergillus subgen. Circumdati</taxon>
    </lineage>
</organism>
<dbReference type="VEuPathDB" id="FungiDB:BO70DRAFT_202772"/>
<evidence type="ECO:0000313" key="3">
    <source>
        <dbReference type="Proteomes" id="UP000247233"/>
    </source>
</evidence>
<dbReference type="Proteomes" id="UP000247233">
    <property type="component" value="Unassembled WGS sequence"/>
</dbReference>
<protein>
    <submittedName>
        <fullName evidence="2">Uncharacterized protein</fullName>
    </submittedName>
</protein>
<sequence>MQYSSRKTGNRFDYPVLRTGLKVMDIAHSPTRLRSRPQWVLDRQQCGSGANLLSLVLVWAVHGAVYCIAILGLGFSSLQKLRSSVVSDIGCIRDPVVPSLPWQIPSGLVRGLHLSSIAQ</sequence>
<accession>A0A317WU41</accession>
<feature type="transmembrane region" description="Helical" evidence="1">
    <location>
        <begin position="52"/>
        <end position="75"/>
    </location>
</feature>
<name>A0A317WU41_9EURO</name>
<comment type="caution">
    <text evidence="2">The sequence shown here is derived from an EMBL/GenBank/DDBJ whole genome shotgun (WGS) entry which is preliminary data.</text>
</comment>
<dbReference type="AlphaFoldDB" id="A0A317WU41"/>
<dbReference type="RefSeq" id="XP_025401643.1">
    <property type="nucleotide sequence ID" value="XM_025538607.1"/>
</dbReference>